<sequence length="81" mass="9019">MITWRSIWRQELGLMSPLLSASNKDVYGSTGATVEMITISANNNGILVDCDTPSKMITWRSIWRQEHGLMSPPLSAPNKDV</sequence>
<organism evidence="1 2">
    <name type="scientific">Thalassiosira oceanica</name>
    <name type="common">Marine diatom</name>
    <dbReference type="NCBI Taxonomy" id="159749"/>
    <lineage>
        <taxon>Eukaryota</taxon>
        <taxon>Sar</taxon>
        <taxon>Stramenopiles</taxon>
        <taxon>Ochrophyta</taxon>
        <taxon>Bacillariophyta</taxon>
        <taxon>Coscinodiscophyceae</taxon>
        <taxon>Thalassiosirophycidae</taxon>
        <taxon>Thalassiosirales</taxon>
        <taxon>Thalassiosiraceae</taxon>
        <taxon>Thalassiosira</taxon>
    </lineage>
</organism>
<accession>K0QZ62</accession>
<dbReference type="Proteomes" id="UP000266841">
    <property type="component" value="Unassembled WGS sequence"/>
</dbReference>
<comment type="caution">
    <text evidence="1">The sequence shown here is derived from an EMBL/GenBank/DDBJ whole genome shotgun (WGS) entry which is preliminary data.</text>
</comment>
<feature type="non-terminal residue" evidence="1">
    <location>
        <position position="81"/>
    </location>
</feature>
<proteinExistence type="predicted"/>
<reference evidence="1 2" key="1">
    <citation type="journal article" date="2012" name="Genome Biol.">
        <title>Genome and low-iron response of an oceanic diatom adapted to chronic iron limitation.</title>
        <authorList>
            <person name="Lommer M."/>
            <person name="Specht M."/>
            <person name="Roy A.S."/>
            <person name="Kraemer L."/>
            <person name="Andreson R."/>
            <person name="Gutowska M.A."/>
            <person name="Wolf J."/>
            <person name="Bergner S.V."/>
            <person name="Schilhabel M.B."/>
            <person name="Klostermeier U.C."/>
            <person name="Beiko R.G."/>
            <person name="Rosenstiel P."/>
            <person name="Hippler M."/>
            <person name="Laroche J."/>
        </authorList>
    </citation>
    <scope>NUCLEOTIDE SEQUENCE [LARGE SCALE GENOMIC DNA]</scope>
    <source>
        <strain evidence="1 2">CCMP1005</strain>
    </source>
</reference>
<evidence type="ECO:0000313" key="2">
    <source>
        <dbReference type="Proteomes" id="UP000266841"/>
    </source>
</evidence>
<keyword evidence="2" id="KW-1185">Reference proteome</keyword>
<name>K0QZ62_THAOC</name>
<protein>
    <submittedName>
        <fullName evidence="1">Uncharacterized protein</fullName>
    </submittedName>
</protein>
<evidence type="ECO:0000313" key="1">
    <source>
        <dbReference type="EMBL" id="EJK44763.1"/>
    </source>
</evidence>
<gene>
    <name evidence="1" type="ORF">THAOC_36671</name>
</gene>
<dbReference type="AlphaFoldDB" id="K0QZ62"/>
<dbReference type="EMBL" id="AGNL01049254">
    <property type="protein sequence ID" value="EJK44763.1"/>
    <property type="molecule type" value="Genomic_DNA"/>
</dbReference>